<dbReference type="NCBIfam" id="TIGR00638">
    <property type="entry name" value="Mop"/>
    <property type="match status" value="2"/>
</dbReference>
<gene>
    <name evidence="7" type="primary">mopB</name>
    <name evidence="7" type="ORF">ROR02_03080</name>
</gene>
<keyword evidence="3 5" id="KW-0500">Molybdenum</keyword>
<dbReference type="InterPro" id="IPR005116">
    <property type="entry name" value="Transp-assoc_OB_typ1"/>
</dbReference>
<dbReference type="InterPro" id="IPR000847">
    <property type="entry name" value="LysR_HTH_N"/>
</dbReference>
<dbReference type="PIRSF" id="PIRSF005763">
    <property type="entry name" value="Txn_reg_ModE"/>
    <property type="match status" value="1"/>
</dbReference>
<evidence type="ECO:0000313" key="8">
    <source>
        <dbReference type="Proteomes" id="UP000321567"/>
    </source>
</evidence>
<dbReference type="SUPFAM" id="SSF46785">
    <property type="entry name" value="Winged helix' DNA-binding domain"/>
    <property type="match status" value="1"/>
</dbReference>
<evidence type="ECO:0000256" key="1">
    <source>
        <dbReference type="ARBA" id="ARBA00008110"/>
    </source>
</evidence>
<dbReference type="Gene3D" id="1.10.10.10">
    <property type="entry name" value="Winged helix-like DNA-binding domain superfamily/Winged helix DNA-binding domain"/>
    <property type="match status" value="1"/>
</dbReference>
<evidence type="ECO:0000259" key="6">
    <source>
        <dbReference type="PROSITE" id="PS51866"/>
    </source>
</evidence>
<dbReference type="GO" id="GO:0015689">
    <property type="term" value="P:molybdate ion transport"/>
    <property type="evidence" value="ECO:0007669"/>
    <property type="project" value="UniProtKB-UniRule"/>
</dbReference>
<dbReference type="InterPro" id="IPR036390">
    <property type="entry name" value="WH_DNA-bd_sf"/>
</dbReference>
<reference evidence="7 8" key="1">
    <citation type="submission" date="2019-07" db="EMBL/GenBank/DDBJ databases">
        <title>Whole genome shotgun sequence of Rhodospirillum oryzae NBRC 107573.</title>
        <authorList>
            <person name="Hosoyama A."/>
            <person name="Uohara A."/>
            <person name="Ohji S."/>
            <person name="Ichikawa N."/>
        </authorList>
    </citation>
    <scope>NUCLEOTIDE SEQUENCE [LARGE SCALE GENOMIC DNA]</scope>
    <source>
        <strain evidence="7 8">NBRC 107573</strain>
    </source>
</reference>
<evidence type="ECO:0000256" key="2">
    <source>
        <dbReference type="ARBA" id="ARBA00022448"/>
    </source>
</evidence>
<dbReference type="Proteomes" id="UP000321567">
    <property type="component" value="Unassembled WGS sequence"/>
</dbReference>
<dbReference type="PANTHER" id="PTHR30432:SF1">
    <property type="entry name" value="DNA-BINDING TRANSCRIPTIONAL DUAL REGULATOR MODE"/>
    <property type="match status" value="1"/>
</dbReference>
<dbReference type="InterPro" id="IPR008995">
    <property type="entry name" value="Mo/tungstate-bd_C_term_dom"/>
</dbReference>
<name>A0A512H408_9PROT</name>
<dbReference type="Gene3D" id="2.40.50.100">
    <property type="match status" value="2"/>
</dbReference>
<organism evidence="7 8">
    <name type="scientific">Pararhodospirillum oryzae</name>
    <dbReference type="NCBI Taxonomy" id="478448"/>
    <lineage>
        <taxon>Bacteria</taxon>
        <taxon>Pseudomonadati</taxon>
        <taxon>Pseudomonadota</taxon>
        <taxon>Alphaproteobacteria</taxon>
        <taxon>Rhodospirillales</taxon>
        <taxon>Rhodospirillaceae</taxon>
        <taxon>Pararhodospirillum</taxon>
    </lineage>
</organism>
<comment type="caution">
    <text evidence="7">The sequence shown here is derived from an EMBL/GenBank/DDBJ whole genome shotgun (WGS) entry which is preliminary data.</text>
</comment>
<comment type="similarity">
    <text evidence="1 5">Belongs to the ModE family.</text>
</comment>
<dbReference type="Pfam" id="PF03459">
    <property type="entry name" value="TOBE"/>
    <property type="match status" value="2"/>
</dbReference>
<evidence type="ECO:0000256" key="5">
    <source>
        <dbReference type="PIRNR" id="PIRNR005763"/>
    </source>
</evidence>
<dbReference type="GO" id="GO:0030151">
    <property type="term" value="F:molybdenum ion binding"/>
    <property type="evidence" value="ECO:0007669"/>
    <property type="project" value="UniProtKB-UniRule"/>
</dbReference>
<proteinExistence type="inferred from homology"/>
<dbReference type="RefSeq" id="WP_246135347.1">
    <property type="nucleotide sequence ID" value="NZ_BJZO01000005.1"/>
</dbReference>
<evidence type="ECO:0000313" key="7">
    <source>
        <dbReference type="EMBL" id="GEO80177.1"/>
    </source>
</evidence>
<dbReference type="PANTHER" id="PTHR30432">
    <property type="entry name" value="TRANSCRIPTIONAL REGULATOR MODE"/>
    <property type="match status" value="1"/>
</dbReference>
<feature type="domain" description="Mop" evidence="6">
    <location>
        <begin position="199"/>
        <end position="265"/>
    </location>
</feature>
<keyword evidence="8" id="KW-1185">Reference proteome</keyword>
<dbReference type="InterPro" id="IPR051815">
    <property type="entry name" value="Molybdate_resp_trans_reg"/>
</dbReference>
<sequence length="266" mass="28363">MPEHDLEAALTVQRDPATRMGADRLRLLAAIRDHGSIAGAARAVGLSYKAAWEAVNAMNNLFSHPLVTASPGGRHGGGTVVTEAGLRVLDAFTDLQADLDRFLSRLARHLGDPDAPPSPVLWSLLMKTSARNMFHCTVNRIIEGPVNAEVVMDLTRGQQLTAIVTEQSLLDLALAPGREVFALVKSTFVMLAREEGLGRTSVRNRLHGVVSTRTDGVITSDIVLDIGDAKTVAAIITRESADALDLQPGTRACALVKASHVILAVD</sequence>
<dbReference type="InterPro" id="IPR016462">
    <property type="entry name" value="ModE"/>
</dbReference>
<evidence type="ECO:0000256" key="3">
    <source>
        <dbReference type="ARBA" id="ARBA00022505"/>
    </source>
</evidence>
<dbReference type="AlphaFoldDB" id="A0A512H408"/>
<accession>A0A512H408</accession>
<evidence type="ECO:0000256" key="4">
    <source>
        <dbReference type="ARBA" id="ARBA00022737"/>
    </source>
</evidence>
<keyword evidence="4" id="KW-0677">Repeat</keyword>
<feature type="domain" description="Mop" evidence="6">
    <location>
        <begin position="127"/>
        <end position="193"/>
    </location>
</feature>
<dbReference type="EMBL" id="BJZO01000005">
    <property type="protein sequence ID" value="GEO80177.1"/>
    <property type="molecule type" value="Genomic_DNA"/>
</dbReference>
<keyword evidence="2 5" id="KW-0813">Transport</keyword>
<dbReference type="SUPFAM" id="SSF50331">
    <property type="entry name" value="MOP-like"/>
    <property type="match status" value="2"/>
</dbReference>
<dbReference type="PROSITE" id="PS51866">
    <property type="entry name" value="MOP"/>
    <property type="match status" value="2"/>
</dbReference>
<dbReference type="InterPro" id="IPR004606">
    <property type="entry name" value="Mop_domain"/>
</dbReference>
<protein>
    <submittedName>
        <fullName evidence="7">Transcriptional regulator</fullName>
    </submittedName>
</protein>
<dbReference type="Pfam" id="PF00126">
    <property type="entry name" value="HTH_1"/>
    <property type="match status" value="1"/>
</dbReference>
<dbReference type="InterPro" id="IPR036388">
    <property type="entry name" value="WH-like_DNA-bd_sf"/>
</dbReference>
<dbReference type="GO" id="GO:0003700">
    <property type="term" value="F:DNA-binding transcription factor activity"/>
    <property type="evidence" value="ECO:0007669"/>
    <property type="project" value="InterPro"/>
</dbReference>